<gene>
    <name evidence="11 13" type="primary">tmk</name>
    <name evidence="13" type="ORF">BRM9_0727</name>
    <name evidence="14" type="ORF">MB9_1763</name>
</gene>
<organism evidence="13 15">
    <name type="scientific">Methanobacterium formicicum</name>
    <dbReference type="NCBI Taxonomy" id="2162"/>
    <lineage>
        <taxon>Archaea</taxon>
        <taxon>Methanobacteriati</taxon>
        <taxon>Methanobacteriota</taxon>
        <taxon>Methanomada group</taxon>
        <taxon>Methanobacteria</taxon>
        <taxon>Methanobacteriales</taxon>
        <taxon>Methanobacteriaceae</taxon>
        <taxon>Methanobacterium</taxon>
    </lineage>
</organism>
<evidence type="ECO:0000259" key="12">
    <source>
        <dbReference type="Pfam" id="PF02223"/>
    </source>
</evidence>
<dbReference type="PATRIC" id="fig|2162.10.peg.1837"/>
<dbReference type="EMBL" id="CP006933">
    <property type="protein sequence ID" value="AIS31547.1"/>
    <property type="molecule type" value="Genomic_DNA"/>
</dbReference>
<keyword evidence="8 11" id="KW-0067">ATP-binding</keyword>
<reference evidence="13" key="1">
    <citation type="submission" date="2013-12" db="EMBL/GenBank/DDBJ databases">
        <title>The complete genome sequence of Methanobacterium sp. BRM9.</title>
        <authorList>
            <consortium name="Pastoral Greenhouse Gas Research Consortium"/>
            <person name="Kelly W.J."/>
            <person name="Leahy S.C."/>
            <person name="Perry R."/>
            <person name="Li D."/>
            <person name="Altermann E."/>
            <person name="Lambie S.C."/>
            <person name="Attwood G.T."/>
        </authorList>
    </citation>
    <scope>NUCLEOTIDE SEQUENCE [LARGE SCALE GENOMIC DNA]</scope>
    <source>
        <strain evidence="13">BRM9</strain>
    </source>
</reference>
<evidence type="ECO:0000256" key="7">
    <source>
        <dbReference type="ARBA" id="ARBA00022777"/>
    </source>
</evidence>
<dbReference type="RefSeq" id="WP_048085921.1">
    <property type="nucleotide sequence ID" value="NZ_CALCVY010000216.1"/>
</dbReference>
<evidence type="ECO:0000313" key="14">
    <source>
        <dbReference type="EMBL" id="CEL25398.1"/>
    </source>
</evidence>
<evidence type="ECO:0000256" key="8">
    <source>
        <dbReference type="ARBA" id="ARBA00022840"/>
    </source>
</evidence>
<reference evidence="14" key="2">
    <citation type="submission" date="2014-09" db="EMBL/GenBank/DDBJ databases">
        <authorList>
            <person name="Bishop-Lilly K.A."/>
            <person name="Broomall S.M."/>
            <person name="Chain P.S."/>
            <person name="Chertkov O."/>
            <person name="Coyne S.R."/>
            <person name="Daligault H.E."/>
            <person name="Davenport K.W."/>
            <person name="Erkkila T."/>
            <person name="Frey K.G."/>
            <person name="Gibbons H.S."/>
            <person name="Gu W."/>
            <person name="Jaissle J."/>
            <person name="Johnson S.L."/>
            <person name="Koroleva G.I."/>
            <person name="Ladner J.T."/>
            <person name="Lo C.-C."/>
            <person name="Minogue T.D."/>
            <person name="Munk C."/>
            <person name="Palacios G.F."/>
            <person name="Redden C.L."/>
            <person name="Rosenzweig C.N."/>
            <person name="Scholz M.B."/>
            <person name="Teshima H."/>
            <person name="Xu Y."/>
        </authorList>
    </citation>
    <scope>NUCLEOTIDE SEQUENCE</scope>
    <source>
        <strain evidence="14">Mb9</strain>
    </source>
</reference>
<dbReference type="InterPro" id="IPR027417">
    <property type="entry name" value="P-loop_NTPase"/>
</dbReference>
<dbReference type="GO" id="GO:0005524">
    <property type="term" value="F:ATP binding"/>
    <property type="evidence" value="ECO:0007669"/>
    <property type="project" value="UniProtKB-UniRule"/>
</dbReference>
<evidence type="ECO:0000256" key="4">
    <source>
        <dbReference type="ARBA" id="ARBA00022679"/>
    </source>
</evidence>
<keyword evidence="16" id="KW-1185">Reference proteome</keyword>
<dbReference type="GeneID" id="26739999"/>
<dbReference type="GO" id="GO:0006227">
    <property type="term" value="P:dUDP biosynthetic process"/>
    <property type="evidence" value="ECO:0007669"/>
    <property type="project" value="TreeGrafter"/>
</dbReference>
<dbReference type="GO" id="GO:0005737">
    <property type="term" value="C:cytoplasm"/>
    <property type="evidence" value="ECO:0007669"/>
    <property type="project" value="TreeGrafter"/>
</dbReference>
<feature type="domain" description="Thymidylate kinase-like" evidence="12">
    <location>
        <begin position="5"/>
        <end position="179"/>
    </location>
</feature>
<comment type="similarity">
    <text evidence="1 11">Belongs to the thymidylate kinase family.</text>
</comment>
<dbReference type="Pfam" id="PF02223">
    <property type="entry name" value="Thymidylate_kin"/>
    <property type="match status" value="1"/>
</dbReference>
<dbReference type="EMBL" id="LN734822">
    <property type="protein sequence ID" value="CEL25398.1"/>
    <property type="molecule type" value="Genomic_DNA"/>
</dbReference>
<evidence type="ECO:0000313" key="16">
    <source>
        <dbReference type="Proteomes" id="UP000062768"/>
    </source>
</evidence>
<feature type="binding site" evidence="11">
    <location>
        <begin position="7"/>
        <end position="14"/>
    </location>
    <ligand>
        <name>ATP</name>
        <dbReference type="ChEBI" id="CHEBI:30616"/>
    </ligand>
</feature>
<dbReference type="GO" id="GO:0006233">
    <property type="term" value="P:dTDP biosynthetic process"/>
    <property type="evidence" value="ECO:0007669"/>
    <property type="project" value="InterPro"/>
</dbReference>
<dbReference type="CDD" id="cd01672">
    <property type="entry name" value="TMPK"/>
    <property type="match status" value="1"/>
</dbReference>
<dbReference type="HAMAP" id="MF_00165">
    <property type="entry name" value="Thymidylate_kinase"/>
    <property type="match status" value="1"/>
</dbReference>
<proteinExistence type="inferred from homology"/>
<dbReference type="PANTHER" id="PTHR10344">
    <property type="entry name" value="THYMIDYLATE KINASE"/>
    <property type="match status" value="1"/>
</dbReference>
<dbReference type="SUPFAM" id="SSF52540">
    <property type="entry name" value="P-loop containing nucleoside triphosphate hydrolases"/>
    <property type="match status" value="1"/>
</dbReference>
<evidence type="ECO:0000256" key="1">
    <source>
        <dbReference type="ARBA" id="ARBA00009776"/>
    </source>
</evidence>
<protein>
    <recommendedName>
        <fullName evidence="3 11">Probable thymidylate kinase</fullName>
        <ecNumber evidence="2 11">2.7.4.9</ecNumber>
    </recommendedName>
    <alternativeName>
        <fullName evidence="9 11">dTMP kinase</fullName>
    </alternativeName>
</protein>
<evidence type="ECO:0000256" key="10">
    <source>
        <dbReference type="ARBA" id="ARBA00048743"/>
    </source>
</evidence>
<dbReference type="Gene3D" id="3.40.50.300">
    <property type="entry name" value="P-loop containing nucleotide triphosphate hydrolases"/>
    <property type="match status" value="1"/>
</dbReference>
<evidence type="ECO:0000256" key="3">
    <source>
        <dbReference type="ARBA" id="ARBA00013355"/>
    </source>
</evidence>
<evidence type="ECO:0000313" key="15">
    <source>
        <dbReference type="Proteomes" id="UP000029661"/>
    </source>
</evidence>
<dbReference type="PROSITE" id="PS01331">
    <property type="entry name" value="THYMIDYLATE_KINASE"/>
    <property type="match status" value="1"/>
</dbReference>
<evidence type="ECO:0000313" key="13">
    <source>
        <dbReference type="EMBL" id="AIS31547.1"/>
    </source>
</evidence>
<comment type="catalytic activity">
    <reaction evidence="10 11">
        <text>dTMP + ATP = dTDP + ADP</text>
        <dbReference type="Rhea" id="RHEA:13517"/>
        <dbReference type="ChEBI" id="CHEBI:30616"/>
        <dbReference type="ChEBI" id="CHEBI:58369"/>
        <dbReference type="ChEBI" id="CHEBI:63528"/>
        <dbReference type="ChEBI" id="CHEBI:456216"/>
        <dbReference type="EC" id="2.7.4.9"/>
    </reaction>
</comment>
<dbReference type="NCBIfam" id="TIGR00041">
    <property type="entry name" value="DTMP_kinase"/>
    <property type="match status" value="1"/>
</dbReference>
<keyword evidence="6 11" id="KW-0547">Nucleotide-binding</keyword>
<sequence>MYICLEGIDGAGKSTQMERLAQWIENCGLTVTRIREPTDSPVGLLIREMLQSPQAQDEGFQRTLALLFAADRTLLMDTISNEKETGRIVLSDRSFYSSLAYQNGEEWIAQINQYALEPDLVILLDLETEKAIARCEGTDKFEEATFLETIRQRYLKLAQEHGFMVVNANNGVNKVHEDIKRIVAPKLGMCI</sequence>
<evidence type="ECO:0000256" key="9">
    <source>
        <dbReference type="ARBA" id="ARBA00029962"/>
    </source>
</evidence>
<dbReference type="EC" id="2.7.4.9" evidence="2 11"/>
<keyword evidence="4 11" id="KW-0808">Transferase</keyword>
<keyword evidence="5 11" id="KW-0545">Nucleotide biosynthesis</keyword>
<evidence type="ECO:0000256" key="2">
    <source>
        <dbReference type="ARBA" id="ARBA00012980"/>
    </source>
</evidence>
<dbReference type="KEGG" id="mfc:BRM9_0727"/>
<keyword evidence="7 11" id="KW-0418">Kinase</keyword>
<dbReference type="AlphaFoldDB" id="A0A089ZC09"/>
<accession>A0A089ZC09</accession>
<name>A0A089ZC09_METFO</name>
<dbReference type="InterPro" id="IPR018094">
    <property type="entry name" value="Thymidylate_kinase"/>
</dbReference>
<dbReference type="Proteomes" id="UP000062768">
    <property type="component" value="Chromosome I"/>
</dbReference>
<dbReference type="STRING" id="2162.BRM9_0727"/>
<dbReference type="Proteomes" id="UP000029661">
    <property type="component" value="Chromosome"/>
</dbReference>
<dbReference type="InterPro" id="IPR039430">
    <property type="entry name" value="Thymidylate_kin-like_dom"/>
</dbReference>
<dbReference type="PANTHER" id="PTHR10344:SF4">
    <property type="entry name" value="UMP-CMP KINASE 2, MITOCHONDRIAL"/>
    <property type="match status" value="1"/>
</dbReference>
<dbReference type="InterPro" id="IPR018095">
    <property type="entry name" value="Thymidylate_kin_CS"/>
</dbReference>
<evidence type="ECO:0000256" key="6">
    <source>
        <dbReference type="ARBA" id="ARBA00022741"/>
    </source>
</evidence>
<dbReference type="GO" id="GO:0004798">
    <property type="term" value="F:dTMP kinase activity"/>
    <property type="evidence" value="ECO:0007669"/>
    <property type="project" value="UniProtKB-UniRule"/>
</dbReference>
<dbReference type="GO" id="GO:0006235">
    <property type="term" value="P:dTTP biosynthetic process"/>
    <property type="evidence" value="ECO:0007669"/>
    <property type="project" value="UniProtKB-UniRule"/>
</dbReference>
<dbReference type="OrthoDB" id="43083at2157"/>
<evidence type="ECO:0000256" key="11">
    <source>
        <dbReference type="HAMAP-Rule" id="MF_00165"/>
    </source>
</evidence>
<evidence type="ECO:0000256" key="5">
    <source>
        <dbReference type="ARBA" id="ARBA00022727"/>
    </source>
</evidence>